<dbReference type="InterPro" id="IPR018060">
    <property type="entry name" value="HTH_AraC"/>
</dbReference>
<feature type="domain" description="HTH araC/xylS-type" evidence="4">
    <location>
        <begin position="41"/>
        <end position="138"/>
    </location>
</feature>
<dbReference type="PROSITE" id="PS01124">
    <property type="entry name" value="HTH_ARAC_FAMILY_2"/>
    <property type="match status" value="1"/>
</dbReference>
<dbReference type="InterPro" id="IPR009057">
    <property type="entry name" value="Homeodomain-like_sf"/>
</dbReference>
<dbReference type="SMART" id="SM00342">
    <property type="entry name" value="HTH_ARAC"/>
    <property type="match status" value="1"/>
</dbReference>
<dbReference type="PRINTS" id="PR00032">
    <property type="entry name" value="HTHARAC"/>
</dbReference>
<dbReference type="InterPro" id="IPR020449">
    <property type="entry name" value="Tscrpt_reg_AraC-type_HTH"/>
</dbReference>
<protein>
    <submittedName>
        <fullName evidence="5">AraC-type DNA-binding protein</fullName>
    </submittedName>
</protein>
<proteinExistence type="predicted"/>
<reference evidence="6" key="1">
    <citation type="submission" date="2016-11" db="EMBL/GenBank/DDBJ databases">
        <authorList>
            <person name="Varghese N."/>
            <person name="Submissions S."/>
        </authorList>
    </citation>
    <scope>NUCLEOTIDE SEQUENCE [LARGE SCALE GENOMIC DNA]</scope>
    <source>
        <strain evidence="6">CECT 8089</strain>
    </source>
</reference>
<evidence type="ECO:0000256" key="2">
    <source>
        <dbReference type="ARBA" id="ARBA00023125"/>
    </source>
</evidence>
<evidence type="ECO:0000259" key="4">
    <source>
        <dbReference type="PROSITE" id="PS01124"/>
    </source>
</evidence>
<name>A0A1M6YWR8_9GAMM</name>
<dbReference type="SUPFAM" id="SSF46689">
    <property type="entry name" value="Homeodomain-like"/>
    <property type="match status" value="1"/>
</dbReference>
<dbReference type="Proteomes" id="UP000184305">
    <property type="component" value="Unassembled WGS sequence"/>
</dbReference>
<keyword evidence="2 5" id="KW-0238">DNA-binding</keyword>
<dbReference type="AlphaFoldDB" id="A0A1M6YWR8"/>
<dbReference type="Pfam" id="PF12833">
    <property type="entry name" value="HTH_18"/>
    <property type="match status" value="1"/>
</dbReference>
<dbReference type="STRING" id="1220495.SAMN05216288_1412"/>
<dbReference type="GO" id="GO:0003700">
    <property type="term" value="F:DNA-binding transcription factor activity"/>
    <property type="evidence" value="ECO:0007669"/>
    <property type="project" value="InterPro"/>
</dbReference>
<dbReference type="PANTHER" id="PTHR47894">
    <property type="entry name" value="HTH-TYPE TRANSCRIPTIONAL REGULATOR GADX"/>
    <property type="match status" value="1"/>
</dbReference>
<dbReference type="Gene3D" id="1.10.10.60">
    <property type="entry name" value="Homeodomain-like"/>
    <property type="match status" value="1"/>
</dbReference>
<evidence type="ECO:0000313" key="6">
    <source>
        <dbReference type="Proteomes" id="UP000184305"/>
    </source>
</evidence>
<keyword evidence="6" id="KW-1185">Reference proteome</keyword>
<dbReference type="GO" id="GO:0005829">
    <property type="term" value="C:cytosol"/>
    <property type="evidence" value="ECO:0007669"/>
    <property type="project" value="TreeGrafter"/>
</dbReference>
<dbReference type="PANTHER" id="PTHR47894:SF1">
    <property type="entry name" value="HTH-TYPE TRANSCRIPTIONAL REGULATOR VQSM"/>
    <property type="match status" value="1"/>
</dbReference>
<organism evidence="5 6">
    <name type="scientific">Phytopseudomonas punonensis</name>
    <dbReference type="NCBI Taxonomy" id="1220495"/>
    <lineage>
        <taxon>Bacteria</taxon>
        <taxon>Pseudomonadati</taxon>
        <taxon>Pseudomonadota</taxon>
        <taxon>Gammaproteobacteria</taxon>
        <taxon>Pseudomonadales</taxon>
        <taxon>Pseudomonadaceae</taxon>
        <taxon>Phytopseudomonas</taxon>
    </lineage>
</organism>
<evidence type="ECO:0000256" key="3">
    <source>
        <dbReference type="ARBA" id="ARBA00023163"/>
    </source>
</evidence>
<gene>
    <name evidence="5" type="ORF">SAMN05216288_1412</name>
</gene>
<evidence type="ECO:0000256" key="1">
    <source>
        <dbReference type="ARBA" id="ARBA00023015"/>
    </source>
</evidence>
<sequence>MAHYRQESGINTRPATAGPALVYLHVPLIKTATKPHSELVRQVAQLIEELLVDGATLEQVADRMHMPVRRLREQLSQADVRFNEMLTNSRRNLAERLLLDTDKRIELIAERIGFSEPSTFCRAFKRWVGVTPAEFRRRGRLSAGDRSAS</sequence>
<evidence type="ECO:0000313" key="5">
    <source>
        <dbReference type="EMBL" id="SHL22545.1"/>
    </source>
</evidence>
<accession>A0A1M6YWR8</accession>
<dbReference type="GO" id="GO:0000976">
    <property type="term" value="F:transcription cis-regulatory region binding"/>
    <property type="evidence" value="ECO:0007669"/>
    <property type="project" value="TreeGrafter"/>
</dbReference>
<keyword evidence="3" id="KW-0804">Transcription</keyword>
<dbReference type="EMBL" id="FRBQ01000001">
    <property type="protein sequence ID" value="SHL22545.1"/>
    <property type="molecule type" value="Genomic_DNA"/>
</dbReference>
<keyword evidence="1" id="KW-0805">Transcription regulation</keyword>